<gene>
    <name evidence="3" type="ordered locus">Cpin_4745</name>
</gene>
<feature type="transmembrane region" description="Helical" evidence="1">
    <location>
        <begin position="21"/>
        <end position="41"/>
    </location>
</feature>
<keyword evidence="1" id="KW-0472">Membrane</keyword>
<proteinExistence type="predicted"/>
<feature type="transmembrane region" description="Helical" evidence="1">
    <location>
        <begin position="161"/>
        <end position="180"/>
    </location>
</feature>
<dbReference type="GO" id="GO:0016020">
    <property type="term" value="C:membrane"/>
    <property type="evidence" value="ECO:0007669"/>
    <property type="project" value="TreeGrafter"/>
</dbReference>
<dbReference type="PANTHER" id="PTHR23028">
    <property type="entry name" value="ACETYLTRANSFERASE"/>
    <property type="match status" value="1"/>
</dbReference>
<reference evidence="3 4" key="2">
    <citation type="journal article" date="2010" name="Stand. Genomic Sci.">
        <title>Complete genome sequence of Chitinophaga pinensis type strain (UQM 2034).</title>
        <authorList>
            <person name="Glavina Del Rio T."/>
            <person name="Abt B."/>
            <person name="Spring S."/>
            <person name="Lapidus A."/>
            <person name="Nolan M."/>
            <person name="Tice H."/>
            <person name="Copeland A."/>
            <person name="Cheng J.F."/>
            <person name="Chen F."/>
            <person name="Bruce D."/>
            <person name="Goodwin L."/>
            <person name="Pitluck S."/>
            <person name="Ivanova N."/>
            <person name="Mavromatis K."/>
            <person name="Mikhailova N."/>
            <person name="Pati A."/>
            <person name="Chen A."/>
            <person name="Palaniappan K."/>
            <person name="Land M."/>
            <person name="Hauser L."/>
            <person name="Chang Y.J."/>
            <person name="Jeffries C.D."/>
            <person name="Chain P."/>
            <person name="Saunders E."/>
            <person name="Detter J.C."/>
            <person name="Brettin T."/>
            <person name="Rohde M."/>
            <person name="Goker M."/>
            <person name="Bristow J."/>
            <person name="Eisen J.A."/>
            <person name="Markowitz V."/>
            <person name="Hugenholtz P."/>
            <person name="Kyrpides N.C."/>
            <person name="Klenk H.P."/>
            <person name="Lucas S."/>
        </authorList>
    </citation>
    <scope>NUCLEOTIDE SEQUENCE [LARGE SCALE GENOMIC DNA]</scope>
    <source>
        <strain evidence="4">ATCC 43595 / DSM 2588 / LMG 13176 / NBRC 15968 / NCIMB 11800 / UQM 2034</strain>
    </source>
</reference>
<sequence length="398" mass="45763">MQPSSIFNRITSNGKFVPEVDGLRFIAVFAVVIAHIDGFFVDKVEELLHQKDKWLSLFDYMLQGGGIGVSLFFVISGYILGLPFANQYLGDGKKVVLRSYFVRRLTRLEPPYMLCMIMLFAVLVYVLHKYTFSELLPSLLASLTYTHNLFWDRYTLPLVNGVAWSLEVEVQFYIMAPLLARLFLLPAAKRRTIILLICVLMISVRSVYQLPYRTIVDSIQYFLTGFLLADLKVTNTVLPLNKSWVWAIGIPALMLVFILKMMLPNNDPDLVLNMGLFIVIAIFNYLCLFHGFINGFLTNRIIFTIGGMCYSIYLLHTAIISAFGSKFINGFFFDSIYLNLALFNVLQLCLIMAISAVYFLLIERPCMDKHWPQKLFAFFRGRSTVSWKTIPYLLRPRK</sequence>
<reference evidence="4" key="1">
    <citation type="submission" date="2009-08" db="EMBL/GenBank/DDBJ databases">
        <title>The complete genome of Chitinophaga pinensis DSM 2588.</title>
        <authorList>
            <consortium name="US DOE Joint Genome Institute (JGI-PGF)"/>
            <person name="Lucas S."/>
            <person name="Copeland A."/>
            <person name="Lapidus A."/>
            <person name="Glavina del Rio T."/>
            <person name="Dalin E."/>
            <person name="Tice H."/>
            <person name="Bruce D."/>
            <person name="Goodwin L."/>
            <person name="Pitluck S."/>
            <person name="Kyrpides N."/>
            <person name="Mavromatis K."/>
            <person name="Ivanova N."/>
            <person name="Mikhailova N."/>
            <person name="Sims D."/>
            <person name="Meinche L."/>
            <person name="Brettin T."/>
            <person name="Detter J.C."/>
            <person name="Han C."/>
            <person name="Larimer F."/>
            <person name="Land M."/>
            <person name="Hauser L."/>
            <person name="Markowitz V."/>
            <person name="Cheng J.-F."/>
            <person name="Hugenholtz P."/>
            <person name="Woyke T."/>
            <person name="Wu D."/>
            <person name="Spring S."/>
            <person name="Klenk H.-P."/>
            <person name="Eisen J.A."/>
        </authorList>
    </citation>
    <scope>NUCLEOTIDE SEQUENCE [LARGE SCALE GENOMIC DNA]</scope>
    <source>
        <strain evidence="4">ATCC 43595 / DSM 2588 / LMG 13176 / NBRC 15968 / NCIMB 11800 / UQM 2034</strain>
    </source>
</reference>
<feature type="transmembrane region" description="Helical" evidence="1">
    <location>
        <begin position="270"/>
        <end position="289"/>
    </location>
</feature>
<dbReference type="Pfam" id="PF01757">
    <property type="entry name" value="Acyl_transf_3"/>
    <property type="match status" value="1"/>
</dbReference>
<feature type="transmembrane region" description="Helical" evidence="1">
    <location>
        <begin position="243"/>
        <end position="264"/>
    </location>
</feature>
<keyword evidence="1" id="KW-1133">Transmembrane helix</keyword>
<dbReference type="Proteomes" id="UP000002215">
    <property type="component" value="Chromosome"/>
</dbReference>
<feature type="transmembrane region" description="Helical" evidence="1">
    <location>
        <begin position="192"/>
        <end position="208"/>
    </location>
</feature>
<dbReference type="KEGG" id="cpi:Cpin_4745"/>
<dbReference type="GO" id="GO:0016747">
    <property type="term" value="F:acyltransferase activity, transferring groups other than amino-acyl groups"/>
    <property type="evidence" value="ECO:0007669"/>
    <property type="project" value="InterPro"/>
</dbReference>
<evidence type="ECO:0000313" key="3">
    <source>
        <dbReference type="EMBL" id="ACU62180.1"/>
    </source>
</evidence>
<evidence type="ECO:0000256" key="1">
    <source>
        <dbReference type="SAM" id="Phobius"/>
    </source>
</evidence>
<dbReference type="RefSeq" id="WP_012792348.1">
    <property type="nucleotide sequence ID" value="NC_013132.1"/>
</dbReference>
<name>A0A979GZ05_CHIPD</name>
<evidence type="ECO:0000259" key="2">
    <source>
        <dbReference type="Pfam" id="PF01757"/>
    </source>
</evidence>
<dbReference type="OrthoDB" id="290051at2"/>
<dbReference type="PANTHER" id="PTHR23028:SF53">
    <property type="entry name" value="ACYL_TRANSF_3 DOMAIN-CONTAINING PROTEIN"/>
    <property type="match status" value="1"/>
</dbReference>
<feature type="domain" description="Acyltransferase 3" evidence="2">
    <location>
        <begin position="19"/>
        <end position="357"/>
    </location>
</feature>
<keyword evidence="1" id="KW-0812">Transmembrane</keyword>
<keyword evidence="3" id="KW-0012">Acyltransferase</keyword>
<accession>A0A979GZ05</accession>
<feature type="transmembrane region" description="Helical" evidence="1">
    <location>
        <begin position="61"/>
        <end position="89"/>
    </location>
</feature>
<organism evidence="3 4">
    <name type="scientific">Chitinophaga pinensis (strain ATCC 43595 / DSM 2588 / LMG 13176 / NBRC 15968 / NCIMB 11800 / UQM 2034)</name>
    <dbReference type="NCBI Taxonomy" id="485918"/>
    <lineage>
        <taxon>Bacteria</taxon>
        <taxon>Pseudomonadati</taxon>
        <taxon>Bacteroidota</taxon>
        <taxon>Chitinophagia</taxon>
        <taxon>Chitinophagales</taxon>
        <taxon>Chitinophagaceae</taxon>
        <taxon>Chitinophaga</taxon>
    </lineage>
</organism>
<keyword evidence="3" id="KW-0808">Transferase</keyword>
<evidence type="ECO:0000313" key="4">
    <source>
        <dbReference type="Proteomes" id="UP000002215"/>
    </source>
</evidence>
<protein>
    <submittedName>
        <fullName evidence="3">Acyltransferase 3</fullName>
    </submittedName>
</protein>
<feature type="transmembrane region" description="Helical" evidence="1">
    <location>
        <begin position="110"/>
        <end position="128"/>
    </location>
</feature>
<dbReference type="GO" id="GO:0000271">
    <property type="term" value="P:polysaccharide biosynthetic process"/>
    <property type="evidence" value="ECO:0007669"/>
    <property type="project" value="TreeGrafter"/>
</dbReference>
<feature type="transmembrane region" description="Helical" evidence="1">
    <location>
        <begin position="301"/>
        <end position="324"/>
    </location>
</feature>
<feature type="transmembrane region" description="Helical" evidence="1">
    <location>
        <begin position="214"/>
        <end position="231"/>
    </location>
</feature>
<dbReference type="AlphaFoldDB" id="A0A979GZ05"/>
<dbReference type="InterPro" id="IPR002656">
    <property type="entry name" value="Acyl_transf_3_dom"/>
</dbReference>
<feature type="transmembrane region" description="Helical" evidence="1">
    <location>
        <begin position="336"/>
        <end position="361"/>
    </location>
</feature>
<dbReference type="InterPro" id="IPR050879">
    <property type="entry name" value="Acyltransferase_3"/>
</dbReference>
<dbReference type="EMBL" id="CP001699">
    <property type="protein sequence ID" value="ACU62180.1"/>
    <property type="molecule type" value="Genomic_DNA"/>
</dbReference>